<dbReference type="AlphaFoldDB" id="A0A4V3XAW1"/>
<evidence type="ECO:0000256" key="2">
    <source>
        <dbReference type="SAM" id="Phobius"/>
    </source>
</evidence>
<dbReference type="OrthoDB" id="3231855at2759"/>
<gene>
    <name evidence="4" type="ORF">EW145_g7221</name>
</gene>
<feature type="region of interest" description="Disordered" evidence="1">
    <location>
        <begin position="80"/>
        <end position="110"/>
    </location>
</feature>
<organism evidence="4 5">
    <name type="scientific">Phellinidium pouzarii</name>
    <dbReference type="NCBI Taxonomy" id="167371"/>
    <lineage>
        <taxon>Eukaryota</taxon>
        <taxon>Fungi</taxon>
        <taxon>Dikarya</taxon>
        <taxon>Basidiomycota</taxon>
        <taxon>Agaricomycotina</taxon>
        <taxon>Agaricomycetes</taxon>
        <taxon>Hymenochaetales</taxon>
        <taxon>Hymenochaetaceae</taxon>
        <taxon>Phellinidium</taxon>
    </lineage>
</organism>
<dbReference type="InterPro" id="IPR053020">
    <property type="entry name" value="Smr_domain_protein"/>
</dbReference>
<dbReference type="InterPro" id="IPR013899">
    <property type="entry name" value="DUF1771"/>
</dbReference>
<accession>A0A4V3XAW1</accession>
<dbReference type="SMART" id="SM00463">
    <property type="entry name" value="SMR"/>
    <property type="match status" value="1"/>
</dbReference>
<evidence type="ECO:0000313" key="4">
    <source>
        <dbReference type="EMBL" id="THG99662.1"/>
    </source>
</evidence>
<name>A0A4V3XAW1_9AGAM</name>
<feature type="domain" description="Smr" evidence="3">
    <location>
        <begin position="325"/>
        <end position="402"/>
    </location>
</feature>
<comment type="caution">
    <text evidence="4">The sequence shown here is derived from an EMBL/GenBank/DDBJ whole genome shotgun (WGS) entry which is preliminary data.</text>
</comment>
<dbReference type="InterPro" id="IPR036063">
    <property type="entry name" value="Smr_dom_sf"/>
</dbReference>
<keyword evidence="2" id="KW-1133">Transmembrane helix</keyword>
<dbReference type="Pfam" id="PF01713">
    <property type="entry name" value="Smr"/>
    <property type="match status" value="1"/>
</dbReference>
<dbReference type="PROSITE" id="PS50828">
    <property type="entry name" value="SMR"/>
    <property type="match status" value="1"/>
</dbReference>
<proteinExistence type="predicted"/>
<dbReference type="EMBL" id="SGPK01000675">
    <property type="protein sequence ID" value="THG99662.1"/>
    <property type="molecule type" value="Genomic_DNA"/>
</dbReference>
<reference evidence="4 5" key="1">
    <citation type="submission" date="2019-02" db="EMBL/GenBank/DDBJ databases">
        <title>Genome sequencing of the rare red list fungi Phellinidium pouzarii.</title>
        <authorList>
            <person name="Buettner E."/>
            <person name="Kellner H."/>
        </authorList>
    </citation>
    <scope>NUCLEOTIDE SEQUENCE [LARGE SCALE GENOMIC DNA]</scope>
    <source>
        <strain evidence="4 5">DSM 108285</strain>
    </source>
</reference>
<dbReference type="Proteomes" id="UP000308199">
    <property type="component" value="Unassembled WGS sequence"/>
</dbReference>
<evidence type="ECO:0000256" key="1">
    <source>
        <dbReference type="SAM" id="MobiDB-lite"/>
    </source>
</evidence>
<keyword evidence="5" id="KW-1185">Reference proteome</keyword>
<evidence type="ECO:0000259" key="3">
    <source>
        <dbReference type="PROSITE" id="PS50828"/>
    </source>
</evidence>
<dbReference type="InterPro" id="IPR002625">
    <property type="entry name" value="Smr_dom"/>
</dbReference>
<protein>
    <recommendedName>
        <fullName evidence="3">Smr domain-containing protein</fullName>
    </recommendedName>
</protein>
<sequence>MFKLVAGDIAGWNALLLLLVAISSVLVVCALLWRHWHWICNLVKARRNGDVGKQVVPGVPHHDVQADYHSPPTLIVHEDHASHASKKHSGHLRASTHTRAPALDTSRHRETQRLLPSRAATQSYYSAAHPHHSHNIGRTRHDSSSRILPFEDTHDEPLPMDPNQEEIPAHTRGAHGSINYTLDPRPTGHGGRNTHGGSFHRAYTESEVVQEFRERLRANTLAFKGPAADYDADTSVPEGPGKRYREMARAEARLRKSAFENSKRAYQMGKKADAKRASPCLILLLSDEGKVHDEKIRQYNAQAAQEIFASNNPRSSSSTRQLTRCDLHGLHIEEALQYAQNHLVNCRSAAVEKTMLIVGRGAHSQGGGARIKPAILQMMEGTGGVIASVHEKNEGCIVVEFIKGK</sequence>
<dbReference type="Pfam" id="PF08590">
    <property type="entry name" value="DUF1771"/>
    <property type="match status" value="1"/>
</dbReference>
<dbReference type="PANTHER" id="PTHR47417">
    <property type="entry name" value="SMR DOMAIN-CONTAINING PROTEIN YPL199C"/>
    <property type="match status" value="1"/>
</dbReference>
<evidence type="ECO:0000313" key="5">
    <source>
        <dbReference type="Proteomes" id="UP000308199"/>
    </source>
</evidence>
<dbReference type="Gene3D" id="3.30.1370.110">
    <property type="match status" value="1"/>
</dbReference>
<feature type="transmembrane region" description="Helical" evidence="2">
    <location>
        <begin position="12"/>
        <end position="33"/>
    </location>
</feature>
<keyword evidence="2" id="KW-0472">Membrane</keyword>
<feature type="compositionally biased region" description="Basic residues" evidence="1">
    <location>
        <begin position="83"/>
        <end position="96"/>
    </location>
</feature>
<dbReference type="PANTHER" id="PTHR47417:SF1">
    <property type="entry name" value="SMR DOMAIN-CONTAINING PROTEIN YPL199C"/>
    <property type="match status" value="1"/>
</dbReference>
<keyword evidence="2" id="KW-0812">Transmembrane</keyword>
<dbReference type="SMART" id="SM01162">
    <property type="entry name" value="DUF1771"/>
    <property type="match status" value="1"/>
</dbReference>
<dbReference type="SUPFAM" id="SSF160443">
    <property type="entry name" value="SMR domain-like"/>
    <property type="match status" value="1"/>
</dbReference>